<sequence>MNYILLPSLKHAAAVRTASLLYHDCEIEIMLEKGTATDVNVQVHEQWQLKEIEIADKLSPLLPSLLRKTVAKVIRPMHNEVEAWKRNHEFLLKHLGACCCTWLLWKTDGTINRTQTAKKLVVNDNIDPKIRFIMACTYFLEDEVLALWERIKPVRKRKKLVFEDSNSAVKFWIRWLKRKNTKHWSEMVDEYFRIPSTYPCYPPMDIPLRVSCFYPFLSREMKQHFIQYLAKPSCHADDFQICVNNMNETDRIEAFKTKFPFGLFFCLRWPYRSVFIKMAKEVFSYLTFDGFGTILHFMLCSYIFDGYEDFHLFEEFWLMSPATFKDETKKLGHSFATAESYFEFEHCPQALKEIVRKCYLD</sequence>
<dbReference type="OrthoDB" id="5827962at2759"/>
<protein>
    <submittedName>
        <fullName evidence="1">Uncharacterized protein</fullName>
    </submittedName>
</protein>
<reference evidence="1 2" key="1">
    <citation type="journal article" date="2019" name="Sci. Rep.">
        <title>Orb-weaving spider Araneus ventricosus genome elucidates the spidroin gene catalogue.</title>
        <authorList>
            <person name="Kono N."/>
            <person name="Nakamura H."/>
            <person name="Ohtoshi R."/>
            <person name="Moran D.A.P."/>
            <person name="Shinohara A."/>
            <person name="Yoshida Y."/>
            <person name="Fujiwara M."/>
            <person name="Mori M."/>
            <person name="Tomita M."/>
            <person name="Arakawa K."/>
        </authorList>
    </citation>
    <scope>NUCLEOTIDE SEQUENCE [LARGE SCALE GENOMIC DNA]</scope>
</reference>
<evidence type="ECO:0000313" key="2">
    <source>
        <dbReference type="Proteomes" id="UP000499080"/>
    </source>
</evidence>
<proteinExistence type="predicted"/>
<dbReference type="Proteomes" id="UP000499080">
    <property type="component" value="Unassembled WGS sequence"/>
</dbReference>
<organism evidence="1 2">
    <name type="scientific">Araneus ventricosus</name>
    <name type="common">Orbweaver spider</name>
    <name type="synonym">Epeira ventricosa</name>
    <dbReference type="NCBI Taxonomy" id="182803"/>
    <lineage>
        <taxon>Eukaryota</taxon>
        <taxon>Metazoa</taxon>
        <taxon>Ecdysozoa</taxon>
        <taxon>Arthropoda</taxon>
        <taxon>Chelicerata</taxon>
        <taxon>Arachnida</taxon>
        <taxon>Araneae</taxon>
        <taxon>Araneomorphae</taxon>
        <taxon>Entelegynae</taxon>
        <taxon>Araneoidea</taxon>
        <taxon>Araneidae</taxon>
        <taxon>Araneus</taxon>
    </lineage>
</organism>
<dbReference type="EMBL" id="BGPR01031691">
    <property type="protein sequence ID" value="GBO04894.1"/>
    <property type="molecule type" value="Genomic_DNA"/>
</dbReference>
<comment type="caution">
    <text evidence="1">The sequence shown here is derived from an EMBL/GenBank/DDBJ whole genome shotgun (WGS) entry which is preliminary data.</text>
</comment>
<gene>
    <name evidence="1" type="ORF">AVEN_88026_1</name>
</gene>
<accession>A0A4Y2TYU7</accession>
<keyword evidence="2" id="KW-1185">Reference proteome</keyword>
<evidence type="ECO:0000313" key="1">
    <source>
        <dbReference type="EMBL" id="GBO04894.1"/>
    </source>
</evidence>
<name>A0A4Y2TYU7_ARAVE</name>
<dbReference type="AlphaFoldDB" id="A0A4Y2TYU7"/>